<keyword evidence="2" id="KW-1185">Reference proteome</keyword>
<evidence type="ECO:0000313" key="1">
    <source>
        <dbReference type="EMBL" id="TCS83012.1"/>
    </source>
</evidence>
<protein>
    <submittedName>
        <fullName evidence="1">Uncharacterized protein</fullName>
    </submittedName>
</protein>
<comment type="caution">
    <text evidence="1">The sequence shown here is derived from an EMBL/GenBank/DDBJ whole genome shotgun (WGS) entry which is preliminary data.</text>
</comment>
<proteinExistence type="predicted"/>
<organism evidence="1 2">
    <name type="scientific">Tepidibacillus fermentans</name>
    <dbReference type="NCBI Taxonomy" id="1281767"/>
    <lineage>
        <taxon>Bacteria</taxon>
        <taxon>Bacillati</taxon>
        <taxon>Bacillota</taxon>
        <taxon>Bacilli</taxon>
        <taxon>Bacillales</taxon>
        <taxon>Bacillaceae</taxon>
        <taxon>Tepidibacillus</taxon>
    </lineage>
</organism>
<accession>A0A4R3KJX6</accession>
<dbReference type="Proteomes" id="UP000295788">
    <property type="component" value="Unassembled WGS sequence"/>
</dbReference>
<gene>
    <name evidence="1" type="ORF">EDD72_10795</name>
</gene>
<evidence type="ECO:0000313" key="2">
    <source>
        <dbReference type="Proteomes" id="UP000295788"/>
    </source>
</evidence>
<dbReference type="RefSeq" id="WP_165894985.1">
    <property type="nucleotide sequence ID" value="NZ_SMAB01000007.1"/>
</dbReference>
<name>A0A4R3KJX6_9BACI</name>
<dbReference type="AlphaFoldDB" id="A0A4R3KJX6"/>
<dbReference type="EMBL" id="SMAB01000007">
    <property type="protein sequence ID" value="TCS83012.1"/>
    <property type="molecule type" value="Genomic_DNA"/>
</dbReference>
<sequence length="47" mass="5551">MWKCKYCGSSKGMYYKDGQLEGMLCLDPECGRFNEREENDEIYDSDL</sequence>
<reference evidence="1 2" key="1">
    <citation type="submission" date="2019-03" db="EMBL/GenBank/DDBJ databases">
        <title>Genomic Encyclopedia of Type Strains, Phase IV (KMG-IV): sequencing the most valuable type-strain genomes for metagenomic binning, comparative biology and taxonomic classification.</title>
        <authorList>
            <person name="Goeker M."/>
        </authorList>
    </citation>
    <scope>NUCLEOTIDE SEQUENCE [LARGE SCALE GENOMIC DNA]</scope>
    <source>
        <strain evidence="1 2">DSM 23802</strain>
    </source>
</reference>